<evidence type="ECO:0000256" key="3">
    <source>
        <dbReference type="SAM" id="MobiDB-lite"/>
    </source>
</evidence>
<dbReference type="GO" id="GO:0016491">
    <property type="term" value="F:oxidoreductase activity"/>
    <property type="evidence" value="ECO:0007669"/>
    <property type="project" value="UniProtKB-KW"/>
</dbReference>
<dbReference type="Gene3D" id="3.30.360.10">
    <property type="entry name" value="Dihydrodipicolinate Reductase, domain 2"/>
    <property type="match status" value="1"/>
</dbReference>
<comment type="similarity">
    <text evidence="1">Belongs to the Gfo/Idh/MocA family.</text>
</comment>
<keyword evidence="2" id="KW-0560">Oxidoreductase</keyword>
<dbReference type="AlphaFoldDB" id="A0AAU7QUJ7"/>
<dbReference type="RefSeq" id="WP_349876391.1">
    <property type="nucleotide sequence ID" value="NZ_CP157974.1"/>
</dbReference>
<dbReference type="PANTHER" id="PTHR43818">
    <property type="entry name" value="BCDNA.GH03377"/>
    <property type="match status" value="1"/>
</dbReference>
<feature type="region of interest" description="Disordered" evidence="3">
    <location>
        <begin position="336"/>
        <end position="361"/>
    </location>
</feature>
<dbReference type="EMBL" id="CP157974">
    <property type="protein sequence ID" value="XBT79901.1"/>
    <property type="molecule type" value="Genomic_DNA"/>
</dbReference>
<organism evidence="6">
    <name type="scientific">Micromonospora sp. HUAS YX12</name>
    <dbReference type="NCBI Taxonomy" id="3156396"/>
    <lineage>
        <taxon>Bacteria</taxon>
        <taxon>Bacillati</taxon>
        <taxon>Actinomycetota</taxon>
        <taxon>Actinomycetes</taxon>
        <taxon>Micromonosporales</taxon>
        <taxon>Micromonosporaceae</taxon>
        <taxon>Micromonospora</taxon>
    </lineage>
</organism>
<evidence type="ECO:0000259" key="4">
    <source>
        <dbReference type="Pfam" id="PF01408"/>
    </source>
</evidence>
<evidence type="ECO:0000256" key="2">
    <source>
        <dbReference type="ARBA" id="ARBA00023002"/>
    </source>
</evidence>
<reference evidence="6" key="1">
    <citation type="submission" date="2024-06" db="EMBL/GenBank/DDBJ databases">
        <title>Micromonospora sp. strain HUAS YX12 genome sequences.</title>
        <authorList>
            <person name="Mo P."/>
        </authorList>
    </citation>
    <scope>NUCLEOTIDE SEQUENCE</scope>
    <source>
        <strain evidence="6">HUAS YX12</strain>
    </source>
</reference>
<dbReference type="GO" id="GO:0000166">
    <property type="term" value="F:nucleotide binding"/>
    <property type="evidence" value="ECO:0007669"/>
    <property type="project" value="InterPro"/>
</dbReference>
<sequence>MGRNHAAAYQALAGVDLVAAHDYDDRNADRFCEDFDIRRTTLPELLELVDIVSICTWPSSHSPLTLQALGADTHVLCEKPPAVNAEEANKMREMAEEQGLVLTYGLLYRHAFRNIVDLVNDVGKPYKITAKWLRRFGFPKWSPTGYRESSGGALTDLGVHMIDLAWYLVGCPEPELVHAAAWNHRAQELYREVGLADCSTDTSYPQHPNDSAFVLLQLNNGCTATVEVAYSTDMTEDEHVSVEIQGSHGTLVLPVPTTQTALSPGLLPAFHRSDGRASSSAVIQRGPRLVREAVYDQLANFRDVVLGVQSPVITAAQAVTVQRVLDLAAWSARTGDPVSLKGHDEASDRSHLKTPTTGVSA</sequence>
<dbReference type="SUPFAM" id="SSF55347">
    <property type="entry name" value="Glyceraldehyde-3-phosphate dehydrogenase-like, C-terminal domain"/>
    <property type="match status" value="1"/>
</dbReference>
<dbReference type="Gene3D" id="3.40.50.720">
    <property type="entry name" value="NAD(P)-binding Rossmann-like Domain"/>
    <property type="match status" value="1"/>
</dbReference>
<evidence type="ECO:0000259" key="5">
    <source>
        <dbReference type="Pfam" id="PF02894"/>
    </source>
</evidence>
<dbReference type="SUPFAM" id="SSF51735">
    <property type="entry name" value="NAD(P)-binding Rossmann-fold domains"/>
    <property type="match status" value="1"/>
</dbReference>
<evidence type="ECO:0000313" key="6">
    <source>
        <dbReference type="EMBL" id="XBT79901.1"/>
    </source>
</evidence>
<protein>
    <submittedName>
        <fullName evidence="6">Gfo/Idh/MocA family oxidoreductase</fullName>
    </submittedName>
</protein>
<evidence type="ECO:0000256" key="1">
    <source>
        <dbReference type="ARBA" id="ARBA00010928"/>
    </source>
</evidence>
<dbReference type="InterPro" id="IPR004104">
    <property type="entry name" value="Gfo/Idh/MocA-like_OxRdtase_C"/>
</dbReference>
<dbReference type="PANTHER" id="PTHR43818:SF11">
    <property type="entry name" value="BCDNA.GH03377"/>
    <property type="match status" value="1"/>
</dbReference>
<feature type="compositionally biased region" description="Basic and acidic residues" evidence="3">
    <location>
        <begin position="341"/>
        <end position="351"/>
    </location>
</feature>
<proteinExistence type="inferred from homology"/>
<dbReference type="InterPro" id="IPR050463">
    <property type="entry name" value="Gfo/Idh/MocA_oxidrdct_glycsds"/>
</dbReference>
<feature type="domain" description="Gfo/Idh/MocA-like oxidoreductase C-terminal" evidence="5">
    <location>
        <begin position="121"/>
        <end position="340"/>
    </location>
</feature>
<accession>A0AAU7QUJ7</accession>
<dbReference type="InterPro" id="IPR000683">
    <property type="entry name" value="Gfo/Idh/MocA-like_OxRdtase_N"/>
</dbReference>
<dbReference type="Pfam" id="PF01408">
    <property type="entry name" value="GFO_IDH_MocA"/>
    <property type="match status" value="1"/>
</dbReference>
<name>A0AAU7QUJ7_9ACTN</name>
<feature type="domain" description="Gfo/Idh/MocA-like oxidoreductase N-terminal" evidence="4">
    <location>
        <begin position="1"/>
        <end position="105"/>
    </location>
</feature>
<dbReference type="InterPro" id="IPR036291">
    <property type="entry name" value="NAD(P)-bd_dom_sf"/>
</dbReference>
<gene>
    <name evidence="6" type="ORF">ABIH81_19820</name>
</gene>
<dbReference type="Pfam" id="PF02894">
    <property type="entry name" value="GFO_IDH_MocA_C"/>
    <property type="match status" value="1"/>
</dbReference>